<proteinExistence type="predicted"/>
<dbReference type="VEuPathDB" id="FungiDB:P168DRAFT_330363"/>
<dbReference type="CDD" id="cd05399">
    <property type="entry name" value="NT_Rel-Spo_like"/>
    <property type="match status" value="1"/>
</dbReference>
<dbReference type="PANTHER" id="PTHR41773:SF1">
    <property type="entry name" value="RELA_SPOT DOMAIN-CONTAINING PROTEIN"/>
    <property type="match status" value="1"/>
</dbReference>
<dbReference type="RefSeq" id="XP_024689148.1">
    <property type="nucleotide sequence ID" value="XM_024841579.1"/>
</dbReference>
<reference evidence="2" key="1">
    <citation type="submission" date="2016-12" db="EMBL/GenBank/DDBJ databases">
        <title>The genomes of Aspergillus section Nigri reveals drivers in fungal speciation.</title>
        <authorList>
            <consortium name="DOE Joint Genome Institute"/>
            <person name="Vesth T.C."/>
            <person name="Nybo J."/>
            <person name="Theobald S."/>
            <person name="Brandl J."/>
            <person name="Frisvad J.C."/>
            <person name="Nielsen K.F."/>
            <person name="Lyhne E.K."/>
            <person name="Kogle M.E."/>
            <person name="Kuo A."/>
            <person name="Riley R."/>
            <person name="Clum A."/>
            <person name="Nolan M."/>
            <person name="Lipzen A."/>
            <person name="Salamov A."/>
            <person name="Henrissat B."/>
            <person name="Wiebenga A."/>
            <person name="De vries R.P."/>
            <person name="Grigoriev I.V."/>
            <person name="Mortensen U.H."/>
            <person name="Andersen M.R."/>
            <person name="Baker S.E."/>
        </authorList>
    </citation>
    <scope>NUCLEOTIDE SEQUENCE</scope>
    <source>
        <strain evidence="2">IBT 28561</strain>
    </source>
</reference>
<dbReference type="OrthoDB" id="4719016at2759"/>
<dbReference type="SUPFAM" id="SSF81301">
    <property type="entry name" value="Nucleotidyltransferase"/>
    <property type="match status" value="1"/>
</dbReference>
<keyword evidence="3" id="KW-1185">Reference proteome</keyword>
<gene>
    <name evidence="2" type="ORF">P168DRAFT_330363</name>
</gene>
<name>A0A2I1CSG2_ASPC2</name>
<dbReference type="AlphaFoldDB" id="A0A2I1CSG2"/>
<evidence type="ECO:0000259" key="1">
    <source>
        <dbReference type="SMART" id="SM00954"/>
    </source>
</evidence>
<feature type="domain" description="RelA/SpoT" evidence="1">
    <location>
        <begin position="57"/>
        <end position="195"/>
    </location>
</feature>
<dbReference type="Gene3D" id="3.30.460.10">
    <property type="entry name" value="Beta Polymerase, domain 2"/>
    <property type="match status" value="1"/>
</dbReference>
<protein>
    <recommendedName>
        <fullName evidence="1">RelA/SpoT domain-containing protein</fullName>
    </recommendedName>
</protein>
<dbReference type="Proteomes" id="UP000234254">
    <property type="component" value="Unassembled WGS sequence"/>
</dbReference>
<dbReference type="Pfam" id="PF04607">
    <property type="entry name" value="RelA_SpoT"/>
    <property type="match status" value="1"/>
</dbReference>
<dbReference type="EMBL" id="MSFM01000014">
    <property type="protein sequence ID" value="PKY00554.1"/>
    <property type="molecule type" value="Genomic_DNA"/>
</dbReference>
<dbReference type="PANTHER" id="PTHR41773">
    <property type="entry name" value="GTP PYROPHOSPHATASE-RELATED"/>
    <property type="match status" value="1"/>
</dbReference>
<comment type="caution">
    <text evidence="2">The sequence shown here is derived from an EMBL/GenBank/DDBJ whole genome shotgun (WGS) entry which is preliminary data.</text>
</comment>
<dbReference type="InterPro" id="IPR007685">
    <property type="entry name" value="RelA_SpoT"/>
</dbReference>
<dbReference type="GO" id="GO:0015969">
    <property type="term" value="P:guanosine tetraphosphate metabolic process"/>
    <property type="evidence" value="ECO:0007669"/>
    <property type="project" value="InterPro"/>
</dbReference>
<evidence type="ECO:0000313" key="3">
    <source>
        <dbReference type="Proteomes" id="UP000234254"/>
    </source>
</evidence>
<organism evidence="2 3">
    <name type="scientific">Aspergillus campestris (strain IBT 28561)</name>
    <dbReference type="NCBI Taxonomy" id="1392248"/>
    <lineage>
        <taxon>Eukaryota</taxon>
        <taxon>Fungi</taxon>
        <taxon>Dikarya</taxon>
        <taxon>Ascomycota</taxon>
        <taxon>Pezizomycotina</taxon>
        <taxon>Eurotiomycetes</taxon>
        <taxon>Eurotiomycetidae</taxon>
        <taxon>Eurotiales</taxon>
        <taxon>Aspergillaceae</taxon>
        <taxon>Aspergillus</taxon>
        <taxon>Aspergillus subgen. Circumdati</taxon>
    </lineage>
</organism>
<accession>A0A2I1CSG2</accession>
<evidence type="ECO:0000313" key="2">
    <source>
        <dbReference type="EMBL" id="PKY00554.1"/>
    </source>
</evidence>
<dbReference type="InterPro" id="IPR043519">
    <property type="entry name" value="NT_sf"/>
</dbReference>
<sequence>MAMTSIVITRQPPEVAVIESFLVLYEQNQSLYEYVTLAATRLCRASLGPDINFGITNRVKSRHSLKNKLYERHPTCSYRDHEQINSDIVDLAGVRITLPASLQIEQVGSMIREKFDLREEKIISGDEQGHDTHRAYRQTHATYRAVHYRVRMKQEQVPLDSAWQTVPVEIQVRSKAWDILSDFTHGLLYKPECPATSQQIDIHNIASSIVDSLDLCLNKIYAYHAQHLVIANTNFATKSSLESAMLQWAQEKTGRMVNDVGDIETLWKFLQALDLHTPNKLKATLAKLDTLQSVLVNVSGSDYVTVDLATPIMRAKLWSPEGQTKLADIFNHHIALGRKELYQLEVIADAFIWLGRDPTNQWVTVLGALVPERLSSVRWLDTRPVRDLCYKPGARLSIEDRGYLDDLWSSFLCNPHEEIQLSFGLSRLRLPGESGVDRPALRQAIRPVLEC</sequence>
<dbReference type="GeneID" id="36549103"/>
<dbReference type="SMART" id="SM00954">
    <property type="entry name" value="RelA_SpoT"/>
    <property type="match status" value="1"/>
</dbReference>